<sequence>MKSRILPAIMVIVLISILLTGCWDLKDIDERATVLAIGIDYADIPQPGNFEGSYMVKVTLQIAISEQMTGGAGQAPPMGEQVVWNISSTGATMARAIELCQEKLKYSLFFGHVRILIFGQKVAQNGVNQFLNYFRNHPMFRRLSYILVSKGDAADVLKTFPKSATIQAMFLMNMVETAQNTGRMPDIPFMEFVVRLIDKGIDPVAIMVSSHKDSVVNTGVAVFRGDNMVGSLDLYETWNFIQITENQRGGIEVVRDVEDELGRVTIQLTGVNSNVRPIIQKNGKVKFIIDMEVEGRIVSQETQTDYNDPVLFSALEERVEKEYKRELEQMINKVQKQFKADIFGFGQQLRAYQNREWKEINNWRKAFSEGELDLTIYVDIRRMGMSTFTKK</sequence>
<gene>
    <name evidence="10" type="ordered locus">Hore_00120</name>
</gene>
<feature type="domain" description="Spore germination GerAC-like C-terminal" evidence="8">
    <location>
        <begin position="218"/>
        <end position="384"/>
    </location>
</feature>
<dbReference type="Proteomes" id="UP000000719">
    <property type="component" value="Chromosome"/>
</dbReference>
<dbReference type="eggNOG" id="ENOG502Z8GN">
    <property type="taxonomic scope" value="Bacteria"/>
</dbReference>
<dbReference type="GO" id="GO:0016020">
    <property type="term" value="C:membrane"/>
    <property type="evidence" value="ECO:0007669"/>
    <property type="project" value="UniProtKB-SubCell"/>
</dbReference>
<evidence type="ECO:0000256" key="2">
    <source>
        <dbReference type="ARBA" id="ARBA00007886"/>
    </source>
</evidence>
<dbReference type="HOGENOM" id="CLU_051140_0_0_9"/>
<dbReference type="Gene3D" id="3.30.300.210">
    <property type="entry name" value="Nutrient germinant receptor protein C, domain 3"/>
    <property type="match status" value="1"/>
</dbReference>
<feature type="domain" description="Spore germination protein N-terminal" evidence="9">
    <location>
        <begin position="24"/>
        <end position="209"/>
    </location>
</feature>
<evidence type="ECO:0000256" key="5">
    <source>
        <dbReference type="ARBA" id="ARBA00023136"/>
    </source>
</evidence>
<dbReference type="GO" id="GO:0009847">
    <property type="term" value="P:spore germination"/>
    <property type="evidence" value="ECO:0007669"/>
    <property type="project" value="InterPro"/>
</dbReference>
<dbReference type="STRING" id="373903.Hore_00120"/>
<organism evidence="10 11">
    <name type="scientific">Halothermothrix orenii (strain H 168 / OCM 544 / DSM 9562)</name>
    <dbReference type="NCBI Taxonomy" id="373903"/>
    <lineage>
        <taxon>Bacteria</taxon>
        <taxon>Bacillati</taxon>
        <taxon>Bacillota</taxon>
        <taxon>Clostridia</taxon>
        <taxon>Halanaerobiales</taxon>
        <taxon>Halothermotrichaceae</taxon>
        <taxon>Halothermothrix</taxon>
    </lineage>
</organism>
<keyword evidence="6" id="KW-0564">Palmitate</keyword>
<dbReference type="InterPro" id="IPR008844">
    <property type="entry name" value="Spore_GerAC-like"/>
</dbReference>
<accession>B8CZP5</accession>
<dbReference type="PANTHER" id="PTHR35789">
    <property type="entry name" value="SPORE GERMINATION PROTEIN B3"/>
    <property type="match status" value="1"/>
</dbReference>
<evidence type="ECO:0000256" key="3">
    <source>
        <dbReference type="ARBA" id="ARBA00022544"/>
    </source>
</evidence>
<keyword evidence="4" id="KW-0732">Signal</keyword>
<evidence type="ECO:0000313" key="11">
    <source>
        <dbReference type="Proteomes" id="UP000000719"/>
    </source>
</evidence>
<evidence type="ECO:0000256" key="1">
    <source>
        <dbReference type="ARBA" id="ARBA00004635"/>
    </source>
</evidence>
<dbReference type="InterPro" id="IPR046953">
    <property type="entry name" value="Spore_GerAC-like_C"/>
</dbReference>
<dbReference type="KEGG" id="hor:Hore_00120"/>
<dbReference type="InterPro" id="IPR057336">
    <property type="entry name" value="GerAC_N"/>
</dbReference>
<evidence type="ECO:0000256" key="6">
    <source>
        <dbReference type="ARBA" id="ARBA00023139"/>
    </source>
</evidence>
<dbReference type="RefSeq" id="WP_012634974.1">
    <property type="nucleotide sequence ID" value="NC_011899.1"/>
</dbReference>
<protein>
    <submittedName>
        <fullName evidence="10">Spore germination B3 GerAC family protein</fullName>
    </submittedName>
</protein>
<dbReference type="InterPro" id="IPR038501">
    <property type="entry name" value="Spore_GerAC_C_sf"/>
</dbReference>
<keyword evidence="5" id="KW-0472">Membrane</keyword>
<dbReference type="EMBL" id="CP001098">
    <property type="protein sequence ID" value="ACL68775.1"/>
    <property type="molecule type" value="Genomic_DNA"/>
</dbReference>
<keyword evidence="11" id="KW-1185">Reference proteome</keyword>
<name>B8CZP5_HALOH</name>
<evidence type="ECO:0000256" key="4">
    <source>
        <dbReference type="ARBA" id="ARBA00022729"/>
    </source>
</evidence>
<dbReference type="Pfam" id="PF25198">
    <property type="entry name" value="Spore_GerAC_N"/>
    <property type="match status" value="1"/>
</dbReference>
<dbReference type="Pfam" id="PF05504">
    <property type="entry name" value="Spore_GerAC"/>
    <property type="match status" value="1"/>
</dbReference>
<reference evidence="10 11" key="1">
    <citation type="journal article" date="2009" name="PLoS ONE">
        <title>Genome analysis of the anaerobic thermohalophilic bacterium Halothermothrix orenii.</title>
        <authorList>
            <person name="Mavromatis K."/>
            <person name="Ivanova N."/>
            <person name="Anderson I."/>
            <person name="Lykidis A."/>
            <person name="Hooper S.D."/>
            <person name="Sun H."/>
            <person name="Kunin V."/>
            <person name="Lapidus A."/>
            <person name="Hugenholtz P."/>
            <person name="Patel B."/>
            <person name="Kyrpides N.C."/>
        </authorList>
    </citation>
    <scope>NUCLEOTIDE SEQUENCE [LARGE SCALE GENOMIC DNA]</scope>
    <source>
        <strain evidence="11">H 168 / OCM 544 / DSM 9562</strain>
    </source>
</reference>
<comment type="similarity">
    <text evidence="2">Belongs to the GerABKC lipoprotein family.</text>
</comment>
<dbReference type="AlphaFoldDB" id="B8CZP5"/>
<proteinExistence type="inferred from homology"/>
<dbReference type="OrthoDB" id="9816067at2"/>
<keyword evidence="3" id="KW-0309">Germination</keyword>
<dbReference type="PANTHER" id="PTHR35789:SF1">
    <property type="entry name" value="SPORE GERMINATION PROTEIN B3"/>
    <property type="match status" value="1"/>
</dbReference>
<comment type="subcellular location">
    <subcellularLocation>
        <location evidence="1">Membrane</location>
        <topology evidence="1">Lipid-anchor</topology>
    </subcellularLocation>
</comment>
<keyword evidence="7" id="KW-0449">Lipoprotein</keyword>
<evidence type="ECO:0000259" key="9">
    <source>
        <dbReference type="Pfam" id="PF25198"/>
    </source>
</evidence>
<dbReference type="NCBIfam" id="TIGR02887">
    <property type="entry name" value="spore_ger_x_C"/>
    <property type="match status" value="1"/>
</dbReference>
<dbReference type="PROSITE" id="PS51257">
    <property type="entry name" value="PROKAR_LIPOPROTEIN"/>
    <property type="match status" value="1"/>
</dbReference>
<evidence type="ECO:0000259" key="8">
    <source>
        <dbReference type="Pfam" id="PF05504"/>
    </source>
</evidence>
<evidence type="ECO:0000313" key="10">
    <source>
        <dbReference type="EMBL" id="ACL68775.1"/>
    </source>
</evidence>
<evidence type="ECO:0000256" key="7">
    <source>
        <dbReference type="ARBA" id="ARBA00023288"/>
    </source>
</evidence>